<dbReference type="OrthoDB" id="10259820at2759"/>
<dbReference type="GO" id="GO:0003735">
    <property type="term" value="F:structural constituent of ribosome"/>
    <property type="evidence" value="ECO:0007669"/>
    <property type="project" value="InterPro"/>
</dbReference>
<dbReference type="STRING" id="993615.L2GKC4"/>
<protein>
    <recommendedName>
        <fullName evidence="6">Ribosomal protein L22e</fullName>
    </recommendedName>
</protein>
<reference evidence="5" key="1">
    <citation type="submission" date="2011-05" db="EMBL/GenBank/DDBJ databases">
        <title>The genome sequence of Vittaforma corneae strain ATCC 50505.</title>
        <authorList>
            <consortium name="The Broad Institute Genome Sequencing Platform"/>
            <person name="Cuomo C."/>
            <person name="Didier E."/>
            <person name="Bowers L."/>
            <person name="Young S.K."/>
            <person name="Zeng Q."/>
            <person name="Gargeya S."/>
            <person name="Fitzgerald M."/>
            <person name="Haas B."/>
            <person name="Abouelleil A."/>
            <person name="Alvarado L."/>
            <person name="Arachchi H.M."/>
            <person name="Berlin A."/>
            <person name="Chapman S.B."/>
            <person name="Gearin G."/>
            <person name="Goldberg J."/>
            <person name="Griggs A."/>
            <person name="Gujja S."/>
            <person name="Hansen M."/>
            <person name="Heiman D."/>
            <person name="Howarth C."/>
            <person name="Larimer J."/>
            <person name="Lui A."/>
            <person name="MacDonald P.J.P."/>
            <person name="McCowen C."/>
            <person name="Montmayeur A."/>
            <person name="Murphy C."/>
            <person name="Neiman D."/>
            <person name="Pearson M."/>
            <person name="Priest M."/>
            <person name="Roberts A."/>
            <person name="Saif S."/>
            <person name="Shea T."/>
            <person name="Sisk P."/>
            <person name="Stolte C."/>
            <person name="Sykes S."/>
            <person name="Wortman J."/>
            <person name="Nusbaum C."/>
            <person name="Birren B."/>
        </authorList>
    </citation>
    <scope>NUCLEOTIDE SEQUENCE [LARGE SCALE GENOMIC DNA]</scope>
    <source>
        <strain evidence="5">ATCC 50505</strain>
    </source>
</reference>
<evidence type="ECO:0000256" key="3">
    <source>
        <dbReference type="ARBA" id="ARBA00023274"/>
    </source>
</evidence>
<organism evidence="4 5">
    <name type="scientific">Vittaforma corneae (strain ATCC 50505)</name>
    <name type="common">Microsporidian parasite</name>
    <name type="synonym">Nosema corneum</name>
    <dbReference type="NCBI Taxonomy" id="993615"/>
    <lineage>
        <taxon>Eukaryota</taxon>
        <taxon>Fungi</taxon>
        <taxon>Fungi incertae sedis</taxon>
        <taxon>Microsporidia</taxon>
        <taxon>Nosematidae</taxon>
        <taxon>Vittaforma</taxon>
    </lineage>
</organism>
<dbReference type="GO" id="GO:0006412">
    <property type="term" value="P:translation"/>
    <property type="evidence" value="ECO:0007669"/>
    <property type="project" value="InterPro"/>
</dbReference>
<sequence>MEKTEENLRTYTVNFASQVKDGLITPEDVISYLQSKMKVKNCLKIAAREISFKDNASAIDIVSKEGNIKKRNMKLYLKRYLRTKSLSNFIKVSGDNKDGFSFVYINAVDDAEE</sequence>
<dbReference type="GO" id="GO:1990904">
    <property type="term" value="C:ribonucleoprotein complex"/>
    <property type="evidence" value="ECO:0007669"/>
    <property type="project" value="UniProtKB-KW"/>
</dbReference>
<dbReference type="GO" id="GO:0005840">
    <property type="term" value="C:ribosome"/>
    <property type="evidence" value="ECO:0007669"/>
    <property type="project" value="UniProtKB-KW"/>
</dbReference>
<keyword evidence="5" id="KW-1185">Reference proteome</keyword>
<name>L2GKC4_VITCO</name>
<dbReference type="VEuPathDB" id="MicrosporidiaDB:VICG_01867"/>
<keyword evidence="3" id="KW-0687">Ribonucleoprotein</keyword>
<proteinExistence type="inferred from homology"/>
<dbReference type="InterPro" id="IPR002671">
    <property type="entry name" value="Ribosomal_eL22"/>
</dbReference>
<dbReference type="Proteomes" id="UP000011082">
    <property type="component" value="Unassembled WGS sequence"/>
</dbReference>
<evidence type="ECO:0000313" key="4">
    <source>
        <dbReference type="EMBL" id="ELA41074.1"/>
    </source>
</evidence>
<comment type="similarity">
    <text evidence="1">Belongs to the eukaryotic ribosomal protein eL22 family.</text>
</comment>
<dbReference type="Pfam" id="PF01776">
    <property type="entry name" value="Ribosomal_L22e"/>
    <property type="match status" value="1"/>
</dbReference>
<dbReference type="InParanoid" id="L2GKC4"/>
<dbReference type="Gene3D" id="3.30.1360.210">
    <property type="match status" value="1"/>
</dbReference>
<gene>
    <name evidence="4" type="ORF">VICG_01867</name>
</gene>
<evidence type="ECO:0000256" key="2">
    <source>
        <dbReference type="ARBA" id="ARBA00022980"/>
    </source>
</evidence>
<accession>L2GKC4</accession>
<dbReference type="EMBL" id="JH370150">
    <property type="protein sequence ID" value="ELA41074.1"/>
    <property type="molecule type" value="Genomic_DNA"/>
</dbReference>
<evidence type="ECO:0008006" key="6">
    <source>
        <dbReference type="Google" id="ProtNLM"/>
    </source>
</evidence>
<dbReference type="HOGENOM" id="CLU_2135459_0_0_1"/>
<dbReference type="RefSeq" id="XP_007605312.1">
    <property type="nucleotide sequence ID" value="XM_007605250.1"/>
</dbReference>
<dbReference type="GeneID" id="19882577"/>
<keyword evidence="2" id="KW-0689">Ribosomal protein</keyword>
<dbReference type="OMA" id="DCTHPAS"/>
<evidence type="ECO:0000313" key="5">
    <source>
        <dbReference type="Proteomes" id="UP000011082"/>
    </source>
</evidence>
<evidence type="ECO:0000256" key="1">
    <source>
        <dbReference type="ARBA" id="ARBA00007817"/>
    </source>
</evidence>
<dbReference type="InterPro" id="IPR038526">
    <property type="entry name" value="Ribosomal_eL22_sf"/>
</dbReference>
<dbReference type="AlphaFoldDB" id="L2GKC4"/>